<sequence>MEEKGLMNAKNIQELSLEGQNHLEETIGAAFQILSAMNDELCNPALWSTAAVATQAANGTADASDPSHHMEMGGGALEDARLRYKNAVAALRAVLTEIPNSLKGRPHDTGSAAVALDSKADQAEVERLEQHAADLRKELANKNKYLKLLIDQLRELITDISTWQSPCSV</sequence>
<comment type="caution">
    <text evidence="2">The sequence shown here is derived from an EMBL/GenBank/DDBJ whole genome shotgun (WGS) entry which is preliminary data.</text>
</comment>
<name>A0A443P8B8_9MAGN</name>
<gene>
    <name evidence="2" type="ORF">CKAN_01595800</name>
</gene>
<accession>A0A443P8B8</accession>
<evidence type="ECO:0000313" key="3">
    <source>
        <dbReference type="Proteomes" id="UP000283530"/>
    </source>
</evidence>
<proteinExistence type="predicted"/>
<keyword evidence="1" id="KW-0175">Coiled coil</keyword>
<protein>
    <submittedName>
        <fullName evidence="2">Mediator of RNA polymerase II transcription subunit 30</fullName>
    </submittedName>
</protein>
<keyword evidence="3" id="KW-1185">Reference proteome</keyword>
<dbReference type="STRING" id="337451.A0A443P8B8"/>
<dbReference type="GO" id="GO:0016592">
    <property type="term" value="C:mediator complex"/>
    <property type="evidence" value="ECO:0007669"/>
    <property type="project" value="InterPro"/>
</dbReference>
<feature type="coiled-coil region" evidence="1">
    <location>
        <begin position="118"/>
        <end position="156"/>
    </location>
</feature>
<reference evidence="2 3" key="1">
    <citation type="journal article" date="2019" name="Nat. Plants">
        <title>Stout camphor tree genome fills gaps in understanding of flowering plant genome evolution.</title>
        <authorList>
            <person name="Chaw S.M."/>
            <person name="Liu Y.C."/>
            <person name="Wu Y.W."/>
            <person name="Wang H.Y."/>
            <person name="Lin C.I."/>
            <person name="Wu C.S."/>
            <person name="Ke H.M."/>
            <person name="Chang L.Y."/>
            <person name="Hsu C.Y."/>
            <person name="Yang H.T."/>
            <person name="Sudianto E."/>
            <person name="Hsu M.H."/>
            <person name="Wu K.P."/>
            <person name="Wang L.N."/>
            <person name="Leebens-Mack J.H."/>
            <person name="Tsai I.J."/>
        </authorList>
    </citation>
    <scope>NUCLEOTIDE SEQUENCE [LARGE SCALE GENOMIC DNA]</scope>
    <source>
        <strain evidence="3">cv. Chaw 1501</strain>
        <tissue evidence="2">Young leaves</tissue>
    </source>
</reference>
<dbReference type="Proteomes" id="UP000283530">
    <property type="component" value="Unassembled WGS sequence"/>
</dbReference>
<evidence type="ECO:0000256" key="1">
    <source>
        <dbReference type="SAM" id="Coils"/>
    </source>
</evidence>
<dbReference type="EMBL" id="QPKB01000006">
    <property type="protein sequence ID" value="RWR87028.1"/>
    <property type="molecule type" value="Genomic_DNA"/>
</dbReference>
<dbReference type="InterPro" id="IPR034568">
    <property type="entry name" value="MED30"/>
</dbReference>
<dbReference type="PANTHER" id="PTHR36406:SF2">
    <property type="entry name" value="MEDIATOR OF RNA POLYMERASE II TRANSCRIPTION SUBUNIT 30"/>
    <property type="match status" value="1"/>
</dbReference>
<organism evidence="2 3">
    <name type="scientific">Cinnamomum micranthum f. kanehirae</name>
    <dbReference type="NCBI Taxonomy" id="337451"/>
    <lineage>
        <taxon>Eukaryota</taxon>
        <taxon>Viridiplantae</taxon>
        <taxon>Streptophyta</taxon>
        <taxon>Embryophyta</taxon>
        <taxon>Tracheophyta</taxon>
        <taxon>Spermatophyta</taxon>
        <taxon>Magnoliopsida</taxon>
        <taxon>Magnoliidae</taxon>
        <taxon>Laurales</taxon>
        <taxon>Lauraceae</taxon>
        <taxon>Cinnamomum</taxon>
    </lineage>
</organism>
<dbReference type="OrthoDB" id="532289at2759"/>
<dbReference type="PANTHER" id="PTHR36406">
    <property type="entry name" value="MEDIATOR OF RNA POLYMERASE II TRANSCRIPTION SUBUNIT 30"/>
    <property type="match status" value="1"/>
</dbReference>
<evidence type="ECO:0000313" key="2">
    <source>
        <dbReference type="EMBL" id="RWR87028.1"/>
    </source>
</evidence>
<dbReference type="AlphaFoldDB" id="A0A443P8B8"/>